<name>A0ABY5MH64_9HYPH</name>
<dbReference type="RefSeq" id="WP_338528505.1">
    <property type="nucleotide sequence ID" value="NZ_CP030941.1"/>
</dbReference>
<keyword evidence="1" id="KW-0472">Membrane</keyword>
<evidence type="ECO:0000256" key="1">
    <source>
        <dbReference type="SAM" id="Phobius"/>
    </source>
</evidence>
<dbReference type="EMBL" id="CP030941">
    <property type="protein sequence ID" value="UUP16048.1"/>
    <property type="molecule type" value="Genomic_DNA"/>
</dbReference>
<proteinExistence type="predicted"/>
<evidence type="ECO:0000313" key="2">
    <source>
        <dbReference type="EMBL" id="UUP16048.1"/>
    </source>
</evidence>
<feature type="transmembrane region" description="Helical" evidence="1">
    <location>
        <begin position="185"/>
        <end position="209"/>
    </location>
</feature>
<dbReference type="Proteomes" id="UP001342418">
    <property type="component" value="Chromosome"/>
</dbReference>
<gene>
    <name evidence="2" type="ORF">NTH_00488</name>
</gene>
<feature type="transmembrane region" description="Helical" evidence="1">
    <location>
        <begin position="250"/>
        <end position="269"/>
    </location>
</feature>
<feature type="transmembrane region" description="Helical" evidence="1">
    <location>
        <begin position="344"/>
        <end position="362"/>
    </location>
</feature>
<organism evidence="2 3">
    <name type="scientific">Nitratireductor thuwali</name>
    <dbReference type="NCBI Taxonomy" id="2267699"/>
    <lineage>
        <taxon>Bacteria</taxon>
        <taxon>Pseudomonadati</taxon>
        <taxon>Pseudomonadota</taxon>
        <taxon>Alphaproteobacteria</taxon>
        <taxon>Hyphomicrobiales</taxon>
        <taxon>Phyllobacteriaceae</taxon>
        <taxon>Nitratireductor</taxon>
    </lineage>
</organism>
<sequence length="398" mass="43884">MSTVDETPIGRAFASRPGAGILKALLVRSALDRLAALFLVLSVLAVAAYGLLRPDYNWDMVAYVATALENRFEDPRELHAATWQLIDEGASEKQQYHLKFSNPYNLNQWEQPDDFQSQLSMYRVKAAYIGLMRLLEPVTGLIDASILLSVVPSFLVGMLCLYWLWRAEALQGAFFLVPLLLVADYSRMTAAVAPDMLLALVSMAALYAFWRGRDVVGCLCLFVSVFVRPDNLILIFALLIAAILFNGRKLPIAVTFVAAFAACMAISKFGGHPGWWAHFYFSCVEMQNSMAGFSPDFSVLLMIKGYVRGVVVALQANDWPAILAALTAAWALLAKFGRIGGRRANGLVFALAIGTLGKFASFPLPDDRFYFVFIAGMAVVLIASWRPRFDLVPANRGL</sequence>
<feature type="transmembrane region" description="Helical" evidence="1">
    <location>
        <begin position="319"/>
        <end position="337"/>
    </location>
</feature>
<evidence type="ECO:0000313" key="3">
    <source>
        <dbReference type="Proteomes" id="UP001342418"/>
    </source>
</evidence>
<keyword evidence="1" id="KW-1133">Transmembrane helix</keyword>
<keyword evidence="3" id="KW-1185">Reference proteome</keyword>
<feature type="transmembrane region" description="Helical" evidence="1">
    <location>
        <begin position="34"/>
        <end position="52"/>
    </location>
</feature>
<feature type="transmembrane region" description="Helical" evidence="1">
    <location>
        <begin position="216"/>
        <end position="244"/>
    </location>
</feature>
<evidence type="ECO:0008006" key="4">
    <source>
        <dbReference type="Google" id="ProtNLM"/>
    </source>
</evidence>
<protein>
    <recommendedName>
        <fullName evidence="4">Glycosyltransferase RgtA/B/C/D-like domain-containing protein</fullName>
    </recommendedName>
</protein>
<keyword evidence="1" id="KW-0812">Transmembrane</keyword>
<feature type="transmembrane region" description="Helical" evidence="1">
    <location>
        <begin position="368"/>
        <end position="386"/>
    </location>
</feature>
<accession>A0ABY5MH64</accession>
<reference evidence="2 3" key="1">
    <citation type="submission" date="2018-07" db="EMBL/GenBank/DDBJ databases">
        <title>Genome sequence of Nitratireductor thuwali#1536.</title>
        <authorList>
            <person name="Michoud G."/>
            <person name="Merlino G."/>
            <person name="Sefrji F.O."/>
            <person name="Daffonchio D."/>
        </authorList>
    </citation>
    <scope>NUCLEOTIDE SEQUENCE [LARGE SCALE GENOMIC DNA]</scope>
    <source>
        <strain evidence="3">Nit1536</strain>
    </source>
</reference>